<evidence type="ECO:0000313" key="2">
    <source>
        <dbReference type="Proteomes" id="UP000305881"/>
    </source>
</evidence>
<gene>
    <name evidence="1" type="ORF">EQU24_16435</name>
</gene>
<dbReference type="EMBL" id="CP035467">
    <property type="protein sequence ID" value="QCW83651.1"/>
    <property type="molecule type" value="Genomic_DNA"/>
</dbReference>
<proteinExistence type="predicted"/>
<name>A0A4P9UTA7_METBY</name>
<evidence type="ECO:0000313" key="1">
    <source>
        <dbReference type="EMBL" id="QCW83651.1"/>
    </source>
</evidence>
<keyword evidence="2" id="KW-1185">Reference proteome</keyword>
<accession>A0A4P9UTA7</accession>
<dbReference type="Proteomes" id="UP000305881">
    <property type="component" value="Chromosome"/>
</dbReference>
<dbReference type="OrthoDB" id="5576217at2"/>
<dbReference type="AlphaFoldDB" id="A0A4P9UTA7"/>
<organism evidence="1 2">
    <name type="scientific">Methylotuvimicrobium buryatense</name>
    <name type="common">Methylomicrobium buryatense</name>
    <dbReference type="NCBI Taxonomy" id="95641"/>
    <lineage>
        <taxon>Bacteria</taxon>
        <taxon>Pseudomonadati</taxon>
        <taxon>Pseudomonadota</taxon>
        <taxon>Gammaproteobacteria</taxon>
        <taxon>Methylococcales</taxon>
        <taxon>Methylococcaceae</taxon>
        <taxon>Methylotuvimicrobium</taxon>
    </lineage>
</organism>
<sequence length="139" mass="15675">MINNIDVRINFLELQTMFDNHNNNSAQDKFAHLKAIAAGEVSTEQPIPWQHEVNNPLIGTIKGFGEFHHDRYGPQKTVIVERENGEVVSAFMNTYISNGMERSNAQPGDLVLIQLIGKGKSQDGNQYNQFQLYVEKASN</sequence>
<protein>
    <submittedName>
        <fullName evidence="1">Uncharacterized protein</fullName>
    </submittedName>
</protein>
<dbReference type="KEGG" id="mbur:EQU24_16435"/>
<reference evidence="2" key="1">
    <citation type="journal article" date="2019" name="J. Bacteriol.">
        <title>A Mutagenic Screen Identifies a TonB-Dependent Receptor Required for the Lanthanide Metal Switch in the Type I Methanotroph 'Methylotuvimicrobium buryatense' 5GB1C.</title>
        <authorList>
            <person name="Groom J.D."/>
            <person name="Ford S.M."/>
            <person name="Pesesky M.W."/>
            <person name="Lidstrom M.E."/>
        </authorList>
    </citation>
    <scope>NUCLEOTIDE SEQUENCE [LARGE SCALE GENOMIC DNA]</scope>
    <source>
        <strain evidence="2">5GB1C</strain>
    </source>
</reference>
<dbReference type="RefSeq" id="WP_017842540.1">
    <property type="nucleotide sequence ID" value="NZ_CP035467.1"/>
</dbReference>